<dbReference type="AlphaFoldDB" id="A0A929QZ88"/>
<dbReference type="GO" id="GO:0016616">
    <property type="term" value="F:oxidoreductase activity, acting on the CH-OH group of donors, NAD or NADP as acceptor"/>
    <property type="evidence" value="ECO:0007669"/>
    <property type="project" value="InterPro"/>
</dbReference>
<dbReference type="GO" id="GO:0051287">
    <property type="term" value="F:NAD binding"/>
    <property type="evidence" value="ECO:0007669"/>
    <property type="project" value="InterPro"/>
</dbReference>
<reference evidence="2" key="1">
    <citation type="submission" date="2020-04" db="EMBL/GenBank/DDBJ databases">
        <title>Deep metagenomics examines the oral microbiome during advanced dental caries in children, revealing novel taxa and co-occurrences with host molecules.</title>
        <authorList>
            <person name="Baker J.L."/>
            <person name="Morton J.T."/>
            <person name="Dinis M."/>
            <person name="Alvarez R."/>
            <person name="Tran N.C."/>
            <person name="Knight R."/>
            <person name="Edlund A."/>
        </authorList>
    </citation>
    <scope>NUCLEOTIDE SEQUENCE</scope>
    <source>
        <strain evidence="2">JCVI_32_bin.64</strain>
    </source>
</reference>
<dbReference type="InterPro" id="IPR036291">
    <property type="entry name" value="NAD(P)-bd_dom_sf"/>
</dbReference>
<accession>A0A929QZ88</accession>
<dbReference type="PANTHER" id="PTHR43750:SF3">
    <property type="entry name" value="UDP-GLUCOSE 6-DEHYDROGENASE TUAD"/>
    <property type="match status" value="1"/>
</dbReference>
<dbReference type="Pfam" id="PF03721">
    <property type="entry name" value="UDPG_MGDP_dh_N"/>
    <property type="match status" value="1"/>
</dbReference>
<organism evidence="2 3">
    <name type="scientific">Schaalia georgiae</name>
    <dbReference type="NCBI Taxonomy" id="52768"/>
    <lineage>
        <taxon>Bacteria</taxon>
        <taxon>Bacillati</taxon>
        <taxon>Actinomycetota</taxon>
        <taxon>Actinomycetes</taxon>
        <taxon>Actinomycetales</taxon>
        <taxon>Actinomycetaceae</taxon>
        <taxon>Schaalia</taxon>
    </lineage>
</organism>
<feature type="domain" description="UDP-glucose/GDP-mannose dehydrogenase N-terminal" evidence="1">
    <location>
        <begin position="1"/>
        <end position="112"/>
    </location>
</feature>
<evidence type="ECO:0000313" key="3">
    <source>
        <dbReference type="Proteomes" id="UP000718630"/>
    </source>
</evidence>
<gene>
    <name evidence="2" type="ORF">HXK03_07275</name>
</gene>
<dbReference type="SUPFAM" id="SSF51735">
    <property type="entry name" value="NAD(P)-binding Rossmann-fold domains"/>
    <property type="match status" value="1"/>
</dbReference>
<dbReference type="EMBL" id="JABZFZ010000421">
    <property type="protein sequence ID" value="MBF0940657.1"/>
    <property type="molecule type" value="Genomic_DNA"/>
</dbReference>
<protein>
    <submittedName>
        <fullName evidence="2">UDP-glucose 6-dehydrogenase</fullName>
    </submittedName>
</protein>
<feature type="non-terminal residue" evidence="2">
    <location>
        <position position="114"/>
    </location>
</feature>
<dbReference type="InterPro" id="IPR001732">
    <property type="entry name" value="UDP-Glc/GDP-Man_DH_N"/>
</dbReference>
<dbReference type="Gene3D" id="3.40.50.720">
    <property type="entry name" value="NAD(P)-binding Rossmann-like Domain"/>
    <property type="match status" value="1"/>
</dbReference>
<dbReference type="PANTHER" id="PTHR43750">
    <property type="entry name" value="UDP-GLUCOSE 6-DEHYDROGENASE TUAD"/>
    <property type="match status" value="1"/>
</dbReference>
<dbReference type="Proteomes" id="UP000718630">
    <property type="component" value="Unassembled WGS sequence"/>
</dbReference>
<proteinExistence type="predicted"/>
<sequence>MRMTVIGCGYLGAVHAACMAALGHDVVGIDIDHDKVHSLASGRSPFHEPGLDEILAQTTAAGRLRFTAEPTAADLRGRGLHFITVGTPQAAGEGSADLSHLMRAVSMLVRLLDP</sequence>
<evidence type="ECO:0000313" key="2">
    <source>
        <dbReference type="EMBL" id="MBF0940657.1"/>
    </source>
</evidence>
<evidence type="ECO:0000259" key="1">
    <source>
        <dbReference type="Pfam" id="PF03721"/>
    </source>
</evidence>
<name>A0A929QZ88_9ACTO</name>
<comment type="caution">
    <text evidence="2">The sequence shown here is derived from an EMBL/GenBank/DDBJ whole genome shotgun (WGS) entry which is preliminary data.</text>
</comment>